<accession>A0AAE3YVH5</accession>
<dbReference type="RefSeq" id="WP_310374065.1">
    <property type="nucleotide sequence ID" value="NZ_JAVDYB010000001.1"/>
</dbReference>
<dbReference type="EMBL" id="JAVDYB010000001">
    <property type="protein sequence ID" value="MDR7279967.1"/>
    <property type="molecule type" value="Genomic_DNA"/>
</dbReference>
<dbReference type="InterPro" id="IPR035965">
    <property type="entry name" value="PAS-like_dom_sf"/>
</dbReference>
<dbReference type="InterPro" id="IPR000014">
    <property type="entry name" value="PAS"/>
</dbReference>
<reference evidence="1" key="1">
    <citation type="submission" date="2023-07" db="EMBL/GenBank/DDBJ databases">
        <title>Sequencing the genomes of 1000 actinobacteria strains.</title>
        <authorList>
            <person name="Klenk H.-P."/>
        </authorList>
    </citation>
    <scope>NUCLEOTIDE SEQUENCE</scope>
    <source>
        <strain evidence="1">DSM 44707</strain>
    </source>
</reference>
<keyword evidence="2" id="KW-1185">Reference proteome</keyword>
<dbReference type="AlphaFoldDB" id="A0AAE3YVH5"/>
<evidence type="ECO:0000313" key="1">
    <source>
        <dbReference type="EMBL" id="MDR7279967.1"/>
    </source>
</evidence>
<gene>
    <name evidence="1" type="ORF">J2S41_006745</name>
</gene>
<organism evidence="1 2">
    <name type="scientific">Catenuloplanes atrovinosus</name>
    <dbReference type="NCBI Taxonomy" id="137266"/>
    <lineage>
        <taxon>Bacteria</taxon>
        <taxon>Bacillati</taxon>
        <taxon>Actinomycetota</taxon>
        <taxon>Actinomycetes</taxon>
        <taxon>Micromonosporales</taxon>
        <taxon>Micromonosporaceae</taxon>
        <taxon>Catenuloplanes</taxon>
    </lineage>
</organism>
<evidence type="ECO:0000313" key="2">
    <source>
        <dbReference type="Proteomes" id="UP001183643"/>
    </source>
</evidence>
<dbReference type="CDD" id="cd00130">
    <property type="entry name" value="PAS"/>
    <property type="match status" value="1"/>
</dbReference>
<dbReference type="SUPFAM" id="SSF55785">
    <property type="entry name" value="PYP-like sensor domain (PAS domain)"/>
    <property type="match status" value="1"/>
</dbReference>
<name>A0AAE3YVH5_9ACTN</name>
<proteinExistence type="predicted"/>
<dbReference type="Proteomes" id="UP001183643">
    <property type="component" value="Unassembled WGS sequence"/>
</dbReference>
<sequence>MAHQIELSLSGHQFASPVAAHPSGMAGWAAVAASATEQCLVIDTDLAIVAASPSCCALLGMGDPVEVVGRPLLDVLRLIDFTANRNALTESDIDKIPPLLAVTSGRLARGLMRVDGAAEPGTDETVDGIATPLFQDAAVSGSLTFFAQIT</sequence>
<protein>
    <submittedName>
        <fullName evidence="1">PAS domain-containing protein</fullName>
    </submittedName>
</protein>
<comment type="caution">
    <text evidence="1">The sequence shown here is derived from an EMBL/GenBank/DDBJ whole genome shotgun (WGS) entry which is preliminary data.</text>
</comment>